<dbReference type="OrthoDB" id="10070917at2759"/>
<organism evidence="3 4">
    <name type="scientific">Mizuhopecten yessoensis</name>
    <name type="common">Japanese scallop</name>
    <name type="synonym">Patinopecten yessoensis</name>
    <dbReference type="NCBI Taxonomy" id="6573"/>
    <lineage>
        <taxon>Eukaryota</taxon>
        <taxon>Metazoa</taxon>
        <taxon>Spiralia</taxon>
        <taxon>Lophotrochozoa</taxon>
        <taxon>Mollusca</taxon>
        <taxon>Bivalvia</taxon>
        <taxon>Autobranchia</taxon>
        <taxon>Pteriomorphia</taxon>
        <taxon>Pectinida</taxon>
        <taxon>Pectinoidea</taxon>
        <taxon>Pectinidae</taxon>
        <taxon>Mizuhopecten</taxon>
    </lineage>
</organism>
<evidence type="ECO:0000259" key="2">
    <source>
        <dbReference type="Pfam" id="PF21365"/>
    </source>
</evidence>
<evidence type="ECO:0000313" key="4">
    <source>
        <dbReference type="Proteomes" id="UP000242188"/>
    </source>
</evidence>
<keyword evidence="1" id="KW-0472">Membrane</keyword>
<dbReference type="InterPro" id="IPR017853">
    <property type="entry name" value="GH"/>
</dbReference>
<dbReference type="STRING" id="6573.A0A210QZE1"/>
<dbReference type="SUPFAM" id="SSF51011">
    <property type="entry name" value="Glycosyl hydrolase domain"/>
    <property type="match status" value="1"/>
</dbReference>
<gene>
    <name evidence="3" type="ORF">KP79_PYT15201</name>
</gene>
<reference evidence="3 4" key="1">
    <citation type="journal article" date="2017" name="Nat. Ecol. Evol.">
        <title>Scallop genome provides insights into evolution of bilaterian karyotype and development.</title>
        <authorList>
            <person name="Wang S."/>
            <person name="Zhang J."/>
            <person name="Jiao W."/>
            <person name="Li J."/>
            <person name="Xun X."/>
            <person name="Sun Y."/>
            <person name="Guo X."/>
            <person name="Huan P."/>
            <person name="Dong B."/>
            <person name="Zhang L."/>
            <person name="Hu X."/>
            <person name="Sun X."/>
            <person name="Wang J."/>
            <person name="Zhao C."/>
            <person name="Wang Y."/>
            <person name="Wang D."/>
            <person name="Huang X."/>
            <person name="Wang R."/>
            <person name="Lv J."/>
            <person name="Li Y."/>
            <person name="Zhang Z."/>
            <person name="Liu B."/>
            <person name="Lu W."/>
            <person name="Hui Y."/>
            <person name="Liang J."/>
            <person name="Zhou Z."/>
            <person name="Hou R."/>
            <person name="Li X."/>
            <person name="Liu Y."/>
            <person name="Li H."/>
            <person name="Ning X."/>
            <person name="Lin Y."/>
            <person name="Zhao L."/>
            <person name="Xing Q."/>
            <person name="Dou J."/>
            <person name="Li Y."/>
            <person name="Mao J."/>
            <person name="Guo H."/>
            <person name="Dou H."/>
            <person name="Li T."/>
            <person name="Mu C."/>
            <person name="Jiang W."/>
            <person name="Fu Q."/>
            <person name="Fu X."/>
            <person name="Miao Y."/>
            <person name="Liu J."/>
            <person name="Yu Q."/>
            <person name="Li R."/>
            <person name="Liao H."/>
            <person name="Li X."/>
            <person name="Kong Y."/>
            <person name="Jiang Z."/>
            <person name="Chourrout D."/>
            <person name="Li R."/>
            <person name="Bao Z."/>
        </authorList>
    </citation>
    <scope>NUCLEOTIDE SEQUENCE [LARGE SCALE GENOMIC DNA]</scope>
    <source>
        <strain evidence="3 4">PY_sf001</strain>
    </source>
</reference>
<dbReference type="InterPro" id="IPR048395">
    <property type="entry name" value="Glyco_hydro_31_C"/>
</dbReference>
<dbReference type="Proteomes" id="UP000242188">
    <property type="component" value="Unassembled WGS sequence"/>
</dbReference>
<dbReference type="Gene3D" id="3.20.20.80">
    <property type="entry name" value="Glycosidases"/>
    <property type="match status" value="1"/>
</dbReference>
<sequence length="654" mass="73693">MEPPADGKKSNIKRKILKVIVTSMFIFMAVGVIVIWSLHDASGKDYSDLKFVIDGEFLTIVGKRLDEGTTIGHLGGEIFAGRPTEKCPNRDKHKKGRCISWDDGNMVDMTPFNIDDVICYNVSWVNPINVFPEDCFEMDIGHWYNMLPGPWPISAQRKMALSRFGHNERNGMDVIDYYFLSSKGAAIYLPGGGPYQLSWNESSHQKMCISPALNGVEARKNLNYFACQGYDVKATHLAVSKKFHLPALRNLSEQVKYTDNFLWSAEVGGSQDSYGDQLITFKNFLGSTNFACNVLELDSHWQQELGDLKFNKAISPSISSAISMLSTDCDFMLNLSPLCSLNSPSFSFGIKNNLFLIDTLSLGAKVLTHSNTQVVVWDIDNDDFSSWFSDAISNISTTHGIRNFKFLPIPQMFMVRHSNGSDLLDREVYGKWIDLLNILSEHLVTKGMFRSQDKHAFVEVSVDFVVNENNASCVTESLSEALTLGLYGYPYILSSAKGNINLDNDTIDSFVRWLQLSVFFPALKVPSNIQFCGDDIILHAQNLSQFRQDFVVPILEQLRTQVSETSPFIRPVWWLDPLDEDTHSLGDEFLLGDRVLVAPVLCSGVRKRNIYLPKGSWLDPMHGVEYPGGEWLTDFPVSQFQIPYFVLQENNESL</sequence>
<dbReference type="SUPFAM" id="SSF51445">
    <property type="entry name" value="(Trans)glycosidases"/>
    <property type="match status" value="1"/>
</dbReference>
<keyword evidence="1" id="KW-0812">Transmembrane</keyword>
<dbReference type="Pfam" id="PF21365">
    <property type="entry name" value="Glyco_hydro_31_3rd"/>
    <property type="match status" value="1"/>
</dbReference>
<comment type="caution">
    <text evidence="3">The sequence shown here is derived from an EMBL/GenBank/DDBJ whole genome shotgun (WGS) entry which is preliminary data.</text>
</comment>
<dbReference type="PANTHER" id="PTHR43053">
    <property type="entry name" value="GLYCOSIDASE FAMILY 31"/>
    <property type="match status" value="1"/>
</dbReference>
<dbReference type="InterPro" id="IPR013780">
    <property type="entry name" value="Glyco_hydro_b"/>
</dbReference>
<dbReference type="AlphaFoldDB" id="A0A210QZE1"/>
<feature type="transmembrane region" description="Helical" evidence="1">
    <location>
        <begin position="16"/>
        <end position="38"/>
    </location>
</feature>
<dbReference type="PANTHER" id="PTHR43053:SF6">
    <property type="entry name" value="SITS-BINDING PROTEIN"/>
    <property type="match status" value="1"/>
</dbReference>
<feature type="domain" description="Glycosyl hydrolase family 31 C-terminal" evidence="2">
    <location>
        <begin position="566"/>
        <end position="646"/>
    </location>
</feature>
<keyword evidence="1" id="KW-1133">Transmembrane helix</keyword>
<dbReference type="InterPro" id="IPR050985">
    <property type="entry name" value="Alpha-glycosidase_related"/>
</dbReference>
<proteinExistence type="predicted"/>
<dbReference type="EMBL" id="NEDP02001165">
    <property type="protein sequence ID" value="OWF54116.1"/>
    <property type="molecule type" value="Genomic_DNA"/>
</dbReference>
<keyword evidence="4" id="KW-1185">Reference proteome</keyword>
<evidence type="ECO:0000256" key="1">
    <source>
        <dbReference type="SAM" id="Phobius"/>
    </source>
</evidence>
<evidence type="ECO:0000313" key="3">
    <source>
        <dbReference type="EMBL" id="OWF54116.1"/>
    </source>
</evidence>
<accession>A0A210QZE1</accession>
<name>A0A210QZE1_MIZYE</name>
<protein>
    <recommendedName>
        <fullName evidence="2">Glycosyl hydrolase family 31 C-terminal domain-containing protein</fullName>
    </recommendedName>
</protein>
<dbReference type="Gene3D" id="2.60.40.1180">
    <property type="entry name" value="Golgi alpha-mannosidase II"/>
    <property type="match status" value="1"/>
</dbReference>